<reference evidence="12" key="2">
    <citation type="submission" date="2020-09" db="EMBL/GenBank/DDBJ databases">
        <authorList>
            <person name="Sun Q."/>
            <person name="Zhou Y."/>
        </authorList>
    </citation>
    <scope>NUCLEOTIDE SEQUENCE</scope>
    <source>
        <strain evidence="12">CGMCC 1.15447</strain>
    </source>
</reference>
<name>A0A916RG28_9BACT</name>
<keyword evidence="8 10" id="KW-1133">Transmembrane helix</keyword>
<keyword evidence="6 10" id="KW-0812">Transmembrane</keyword>
<comment type="similarity">
    <text evidence="3 10">Belongs to the FliL family.</text>
</comment>
<dbReference type="Pfam" id="PF03748">
    <property type="entry name" value="FliL"/>
    <property type="match status" value="1"/>
</dbReference>
<evidence type="ECO:0000313" key="13">
    <source>
        <dbReference type="Proteomes" id="UP000648801"/>
    </source>
</evidence>
<evidence type="ECO:0000256" key="8">
    <source>
        <dbReference type="ARBA" id="ARBA00022989"/>
    </source>
</evidence>
<keyword evidence="13" id="KW-1185">Reference proteome</keyword>
<dbReference type="GO" id="GO:0071978">
    <property type="term" value="P:bacterial-type flagellum-dependent swarming motility"/>
    <property type="evidence" value="ECO:0007669"/>
    <property type="project" value="TreeGrafter"/>
</dbReference>
<evidence type="ECO:0000256" key="1">
    <source>
        <dbReference type="ARBA" id="ARBA00002254"/>
    </source>
</evidence>
<comment type="caution">
    <text evidence="12">The sequence shown here is derived from an EMBL/GenBank/DDBJ whole genome shotgun (WGS) entry which is preliminary data.</text>
</comment>
<feature type="compositionally biased region" description="Basic and acidic residues" evidence="11">
    <location>
        <begin position="84"/>
        <end position="96"/>
    </location>
</feature>
<evidence type="ECO:0000256" key="7">
    <source>
        <dbReference type="ARBA" id="ARBA00022779"/>
    </source>
</evidence>
<keyword evidence="7 10" id="KW-0283">Flagellar rotation</keyword>
<dbReference type="GO" id="GO:0005886">
    <property type="term" value="C:plasma membrane"/>
    <property type="evidence" value="ECO:0007669"/>
    <property type="project" value="UniProtKB-SubCell"/>
</dbReference>
<comment type="subcellular location">
    <subcellularLocation>
        <location evidence="2">Cell membrane</location>
        <topology evidence="2">Single-pass membrane protein</topology>
    </subcellularLocation>
</comment>
<keyword evidence="9 10" id="KW-0472">Membrane</keyword>
<accession>A0A916RG28</accession>
<dbReference type="PANTHER" id="PTHR35091">
    <property type="entry name" value="FLAGELLAR PROTEIN FLIL"/>
    <property type="match status" value="1"/>
</dbReference>
<dbReference type="GO" id="GO:0009425">
    <property type="term" value="C:bacterial-type flagellum basal body"/>
    <property type="evidence" value="ECO:0007669"/>
    <property type="project" value="InterPro"/>
</dbReference>
<dbReference type="AlphaFoldDB" id="A0A916RG28"/>
<evidence type="ECO:0000256" key="5">
    <source>
        <dbReference type="ARBA" id="ARBA00022500"/>
    </source>
</evidence>
<evidence type="ECO:0000256" key="4">
    <source>
        <dbReference type="ARBA" id="ARBA00022475"/>
    </source>
</evidence>
<keyword evidence="4 10" id="KW-1003">Cell membrane</keyword>
<dbReference type="PANTHER" id="PTHR35091:SF2">
    <property type="entry name" value="FLAGELLAR PROTEIN FLIL"/>
    <property type="match status" value="1"/>
</dbReference>
<feature type="transmembrane region" description="Helical" evidence="10">
    <location>
        <begin position="6"/>
        <end position="27"/>
    </location>
</feature>
<dbReference type="RefSeq" id="WP_188757720.1">
    <property type="nucleotide sequence ID" value="NZ_BMJB01000001.1"/>
</dbReference>
<dbReference type="Proteomes" id="UP000648801">
    <property type="component" value="Unassembled WGS sequence"/>
</dbReference>
<evidence type="ECO:0000313" key="12">
    <source>
        <dbReference type="EMBL" id="GGA56392.1"/>
    </source>
</evidence>
<organism evidence="12 13">
    <name type="scientific">Edaphobacter acidisoli</name>
    <dbReference type="NCBI Taxonomy" id="2040573"/>
    <lineage>
        <taxon>Bacteria</taxon>
        <taxon>Pseudomonadati</taxon>
        <taxon>Acidobacteriota</taxon>
        <taxon>Terriglobia</taxon>
        <taxon>Terriglobales</taxon>
        <taxon>Acidobacteriaceae</taxon>
        <taxon>Edaphobacter</taxon>
    </lineage>
</organism>
<evidence type="ECO:0000256" key="3">
    <source>
        <dbReference type="ARBA" id="ARBA00008281"/>
    </source>
</evidence>
<dbReference type="GO" id="GO:0006935">
    <property type="term" value="P:chemotaxis"/>
    <property type="evidence" value="ECO:0007669"/>
    <property type="project" value="UniProtKB-KW"/>
</dbReference>
<keyword evidence="5 10" id="KW-0145">Chemotaxis</keyword>
<gene>
    <name evidence="12" type="ORF">GCM10011507_04630</name>
</gene>
<protein>
    <recommendedName>
        <fullName evidence="10">Flagellar protein FliL</fullName>
    </recommendedName>
</protein>
<evidence type="ECO:0000256" key="6">
    <source>
        <dbReference type="ARBA" id="ARBA00022692"/>
    </source>
</evidence>
<evidence type="ECO:0000256" key="2">
    <source>
        <dbReference type="ARBA" id="ARBA00004162"/>
    </source>
</evidence>
<comment type="function">
    <text evidence="1 10">Controls the rotational direction of flagella during chemotaxis.</text>
</comment>
<feature type="region of interest" description="Disordered" evidence="11">
    <location>
        <begin position="84"/>
        <end position="103"/>
    </location>
</feature>
<dbReference type="InterPro" id="IPR005503">
    <property type="entry name" value="FliL"/>
</dbReference>
<sequence>MGPLLIAVISGIVIATLALGSVAYWLLRSGRLPMQGKASVRQEQVAPTPTHVVALDPLVVNLADAGGNAYLRVTMALRVEDVTGKKGASESNEKSGDANASGSVAEVRDTALTVLGQQTSTELLAPGGKEHLKSQLKAALAAHDPDLKVVDIFFTDFLVQQ</sequence>
<evidence type="ECO:0000256" key="9">
    <source>
        <dbReference type="ARBA" id="ARBA00023136"/>
    </source>
</evidence>
<reference evidence="12" key="1">
    <citation type="journal article" date="2014" name="Int. J. Syst. Evol. Microbiol.">
        <title>Complete genome sequence of Corynebacterium casei LMG S-19264T (=DSM 44701T), isolated from a smear-ripened cheese.</title>
        <authorList>
            <consortium name="US DOE Joint Genome Institute (JGI-PGF)"/>
            <person name="Walter F."/>
            <person name="Albersmeier A."/>
            <person name="Kalinowski J."/>
            <person name="Ruckert C."/>
        </authorList>
    </citation>
    <scope>NUCLEOTIDE SEQUENCE</scope>
    <source>
        <strain evidence="12">CGMCC 1.15447</strain>
    </source>
</reference>
<evidence type="ECO:0000256" key="10">
    <source>
        <dbReference type="RuleBase" id="RU364125"/>
    </source>
</evidence>
<dbReference type="EMBL" id="BMJB01000001">
    <property type="protein sequence ID" value="GGA56392.1"/>
    <property type="molecule type" value="Genomic_DNA"/>
</dbReference>
<evidence type="ECO:0000256" key="11">
    <source>
        <dbReference type="SAM" id="MobiDB-lite"/>
    </source>
</evidence>
<proteinExistence type="inferred from homology"/>